<reference evidence="2 3" key="1">
    <citation type="submission" date="2019-03" db="EMBL/GenBank/DDBJ databases">
        <title>Genomic Encyclopedia of Type Strains, Phase IV (KMG-IV): sequencing the most valuable type-strain genomes for metagenomic binning, comparative biology and taxonomic classification.</title>
        <authorList>
            <person name="Goeker M."/>
        </authorList>
    </citation>
    <scope>NUCLEOTIDE SEQUENCE [LARGE SCALE GENOMIC DNA]</scope>
    <source>
        <strain evidence="2 3">DSM 25903</strain>
    </source>
</reference>
<dbReference type="Gene3D" id="1.10.287.110">
    <property type="entry name" value="DnaJ domain"/>
    <property type="match status" value="1"/>
</dbReference>
<evidence type="ECO:0000313" key="3">
    <source>
        <dbReference type="Proteomes" id="UP000295122"/>
    </source>
</evidence>
<evidence type="ECO:0000259" key="1">
    <source>
        <dbReference type="PROSITE" id="PS50076"/>
    </source>
</evidence>
<name>A0A4R7CAV6_9HYPH</name>
<dbReference type="InterPro" id="IPR036869">
    <property type="entry name" value="J_dom_sf"/>
</dbReference>
<feature type="domain" description="J" evidence="1">
    <location>
        <begin position="149"/>
        <end position="202"/>
    </location>
</feature>
<keyword evidence="3" id="KW-1185">Reference proteome</keyword>
<protein>
    <recommendedName>
        <fullName evidence="1">J domain-containing protein</fullName>
    </recommendedName>
</protein>
<dbReference type="SMART" id="SM00271">
    <property type="entry name" value="DnaJ"/>
    <property type="match status" value="1"/>
</dbReference>
<dbReference type="RefSeq" id="WP_133769086.1">
    <property type="nucleotide sequence ID" value="NZ_SNZR01000011.1"/>
</dbReference>
<evidence type="ECO:0000313" key="2">
    <source>
        <dbReference type="EMBL" id="TDR94166.1"/>
    </source>
</evidence>
<dbReference type="Proteomes" id="UP000295122">
    <property type="component" value="Unassembled WGS sequence"/>
</dbReference>
<dbReference type="EMBL" id="SNZR01000011">
    <property type="protein sequence ID" value="TDR94166.1"/>
    <property type="molecule type" value="Genomic_DNA"/>
</dbReference>
<dbReference type="CDD" id="cd06257">
    <property type="entry name" value="DnaJ"/>
    <property type="match status" value="1"/>
</dbReference>
<dbReference type="AlphaFoldDB" id="A0A4R7CAV6"/>
<dbReference type="PROSITE" id="PS50076">
    <property type="entry name" value="DNAJ_2"/>
    <property type="match status" value="1"/>
</dbReference>
<sequence length="202" mass="22236">MTTGYPLAWPQGWPRTLASDRIDGRHRFKRSDRKLWTFAAARNALMEEASRLGSRSWETVLSTNFRLTAGGDPTAAKGRPIDEGVALYMRRNGRPYVMACDRYVRAEENMRSLTLAIAAMRQLERHGGGIMMERAFAGFAALPPPGGRPWHEVLGVSPAASLHEVEAVFRRLAAIHHPDVGGSAGAMAELNAARAQAQKERS</sequence>
<organism evidence="2 3">
    <name type="scientific">Enterovirga rhinocerotis</name>
    <dbReference type="NCBI Taxonomy" id="1339210"/>
    <lineage>
        <taxon>Bacteria</taxon>
        <taxon>Pseudomonadati</taxon>
        <taxon>Pseudomonadota</taxon>
        <taxon>Alphaproteobacteria</taxon>
        <taxon>Hyphomicrobiales</taxon>
        <taxon>Methylobacteriaceae</taxon>
        <taxon>Enterovirga</taxon>
    </lineage>
</organism>
<comment type="caution">
    <text evidence="2">The sequence shown here is derived from an EMBL/GenBank/DDBJ whole genome shotgun (WGS) entry which is preliminary data.</text>
</comment>
<dbReference type="SUPFAM" id="SSF46565">
    <property type="entry name" value="Chaperone J-domain"/>
    <property type="match status" value="1"/>
</dbReference>
<accession>A0A4R7CAV6</accession>
<dbReference type="InterPro" id="IPR001623">
    <property type="entry name" value="DnaJ_domain"/>
</dbReference>
<gene>
    <name evidence="2" type="ORF">EV668_1443</name>
</gene>
<proteinExistence type="predicted"/>
<dbReference type="OrthoDB" id="8440198at2"/>